<evidence type="ECO:0000313" key="3">
    <source>
        <dbReference type="Proteomes" id="UP000824135"/>
    </source>
</evidence>
<accession>A0A9D2CGG6</accession>
<dbReference type="EMBL" id="DXCO01000037">
    <property type="protein sequence ID" value="HIY78510.1"/>
    <property type="molecule type" value="Genomic_DNA"/>
</dbReference>
<sequence>MNFRYLFAAGTEHIAKAALFDDAINRGKDERQVATIANAFQGAVSAAAEDQQYDEDPQAGIITESSETVH</sequence>
<evidence type="ECO:0000256" key="1">
    <source>
        <dbReference type="SAM" id="MobiDB-lite"/>
    </source>
</evidence>
<name>A0A9D2CGG6_9FIRM</name>
<dbReference type="AlphaFoldDB" id="A0A9D2CGG6"/>
<organism evidence="2 3">
    <name type="scientific">Candidatus Borkfalkia excrementavium</name>
    <dbReference type="NCBI Taxonomy" id="2838505"/>
    <lineage>
        <taxon>Bacteria</taxon>
        <taxon>Bacillati</taxon>
        <taxon>Bacillota</taxon>
        <taxon>Clostridia</taxon>
        <taxon>Christensenellales</taxon>
        <taxon>Christensenellaceae</taxon>
        <taxon>Candidatus Borkfalkia</taxon>
    </lineage>
</organism>
<gene>
    <name evidence="2" type="ORF">H9728_05650</name>
</gene>
<evidence type="ECO:0000313" key="2">
    <source>
        <dbReference type="EMBL" id="HIY78510.1"/>
    </source>
</evidence>
<reference evidence="2" key="2">
    <citation type="submission" date="2021-04" db="EMBL/GenBank/DDBJ databases">
        <authorList>
            <person name="Gilroy R."/>
        </authorList>
    </citation>
    <scope>NUCLEOTIDE SEQUENCE</scope>
    <source>
        <strain evidence="2">CHK199-9574</strain>
    </source>
</reference>
<reference evidence="2" key="1">
    <citation type="journal article" date="2021" name="PeerJ">
        <title>Extensive microbial diversity within the chicken gut microbiome revealed by metagenomics and culture.</title>
        <authorList>
            <person name="Gilroy R."/>
            <person name="Ravi A."/>
            <person name="Getino M."/>
            <person name="Pursley I."/>
            <person name="Horton D.L."/>
            <person name="Alikhan N.F."/>
            <person name="Baker D."/>
            <person name="Gharbi K."/>
            <person name="Hall N."/>
            <person name="Watson M."/>
            <person name="Adriaenssens E.M."/>
            <person name="Foster-Nyarko E."/>
            <person name="Jarju S."/>
            <person name="Secka A."/>
            <person name="Antonio M."/>
            <person name="Oren A."/>
            <person name="Chaudhuri R.R."/>
            <person name="La Ragione R."/>
            <person name="Hildebrand F."/>
            <person name="Pallen M.J."/>
        </authorList>
    </citation>
    <scope>NUCLEOTIDE SEQUENCE</scope>
    <source>
        <strain evidence="2">CHK199-9574</strain>
    </source>
</reference>
<feature type="region of interest" description="Disordered" evidence="1">
    <location>
        <begin position="47"/>
        <end position="70"/>
    </location>
</feature>
<protein>
    <submittedName>
        <fullName evidence="2">Uncharacterized protein</fullName>
    </submittedName>
</protein>
<dbReference type="Proteomes" id="UP000824135">
    <property type="component" value="Unassembled WGS sequence"/>
</dbReference>
<proteinExistence type="predicted"/>
<comment type="caution">
    <text evidence="2">The sequence shown here is derived from an EMBL/GenBank/DDBJ whole genome shotgun (WGS) entry which is preliminary data.</text>
</comment>